<sequence>MKTNKKQLVMQSVQGKISHPLAGNPYKLDRNGNSTVLPATGGINYNVKVGDVCMGLQGDHVEPGVSVKNSERVENTALNLLSCIGNEARVMSGEAKGAKGVVTGSHGGIDHVLIHFDQEDLEKMGIEDKILIRSYGQGLQIQGYEEVFVMNLDPNLLEKLGIEEKDGMLEVPVAKRVPAFLMGSGIGSPTAASGDYDITTGDKEALKEYDLEDLRFGDLVLLEDSDNTYGREYLKGAVSIGVVIHSDCVKTGHGPGISTLLSAKTTKIKGKIDPKANIANYLEL</sequence>
<dbReference type="Pfam" id="PF20999">
    <property type="entry name" value="DUF4438_C"/>
    <property type="match status" value="1"/>
</dbReference>
<comment type="caution">
    <text evidence="3">The sequence shown here is derived from an EMBL/GenBank/DDBJ whole genome shotgun (WGS) entry which is preliminary data.</text>
</comment>
<accession>A0AA43XN09</accession>
<dbReference type="Gene3D" id="2.40.10.170">
    <property type="match status" value="1"/>
</dbReference>
<evidence type="ECO:0000259" key="1">
    <source>
        <dbReference type="Pfam" id="PF14505"/>
    </source>
</evidence>
<dbReference type="InterPro" id="IPR044910">
    <property type="entry name" value="TM_1086_SG_dom"/>
</dbReference>
<dbReference type="Gene3D" id="2.102.30.10">
    <property type="entry name" value="tm1086 (SG structure) domain"/>
    <property type="match status" value="1"/>
</dbReference>
<organism evidence="3 4">
    <name type="scientific">Isachenkonia alkalipeptolytica</name>
    <dbReference type="NCBI Taxonomy" id="2565777"/>
    <lineage>
        <taxon>Bacteria</taxon>
        <taxon>Bacillati</taxon>
        <taxon>Bacillota</taxon>
        <taxon>Clostridia</taxon>
        <taxon>Eubacteriales</taxon>
        <taxon>Clostridiaceae</taxon>
        <taxon>Isachenkonia</taxon>
    </lineage>
</organism>
<feature type="domain" description="DUF4438" evidence="2">
    <location>
        <begin position="159"/>
        <end position="282"/>
    </location>
</feature>
<dbReference type="InterPro" id="IPR044909">
    <property type="entry name" value="TM_1086_sf"/>
</dbReference>
<gene>
    <name evidence="3" type="ORF">ISALK_14635</name>
</gene>
<proteinExistence type="predicted"/>
<dbReference type="InterPro" id="IPR029433">
    <property type="entry name" value="DUF4438_N"/>
</dbReference>
<dbReference type="InterPro" id="IPR048399">
    <property type="entry name" value="DUF4438_C"/>
</dbReference>
<dbReference type="Proteomes" id="UP000449710">
    <property type="component" value="Unassembled WGS sequence"/>
</dbReference>
<dbReference type="Gene3D" id="4.10.1180.10">
    <property type="entry name" value="tm1086 domain"/>
    <property type="match status" value="1"/>
</dbReference>
<dbReference type="EMBL" id="SUMG01000049">
    <property type="protein sequence ID" value="NBG89702.1"/>
    <property type="molecule type" value="Genomic_DNA"/>
</dbReference>
<feature type="domain" description="DUF4438" evidence="1">
    <location>
        <begin position="26"/>
        <end position="158"/>
    </location>
</feature>
<evidence type="ECO:0000313" key="4">
    <source>
        <dbReference type="Proteomes" id="UP000449710"/>
    </source>
</evidence>
<protein>
    <submittedName>
        <fullName evidence="3">DUF4438 domain-containing protein</fullName>
    </submittedName>
</protein>
<dbReference type="RefSeq" id="WP_160723642.1">
    <property type="nucleotide sequence ID" value="NZ_SUMG01000049.1"/>
</dbReference>
<dbReference type="Pfam" id="PF14505">
    <property type="entry name" value="DUF4438"/>
    <property type="match status" value="1"/>
</dbReference>
<evidence type="ECO:0000313" key="3">
    <source>
        <dbReference type="EMBL" id="NBG89702.1"/>
    </source>
</evidence>
<evidence type="ECO:0000259" key="2">
    <source>
        <dbReference type="Pfam" id="PF20999"/>
    </source>
</evidence>
<name>A0AA43XN09_9CLOT</name>
<reference evidence="3 4" key="1">
    <citation type="submission" date="2019-04" db="EMBL/GenBank/DDBJ databases">
        <title>Isachenkonia alkalipeptolytica gen. nov. sp. nov. a new anaerobic, alkiliphilic organothrophic bacterium capable to reduce synthesized ferrihydrite isolated from a soda lake.</title>
        <authorList>
            <person name="Toshchakov S.V."/>
            <person name="Zavarzina D.G."/>
            <person name="Zhilina T.N."/>
            <person name="Kostrikina N.A."/>
            <person name="Kublanov I.V."/>
        </authorList>
    </citation>
    <scope>NUCLEOTIDE SEQUENCE [LARGE SCALE GENOMIC DNA]</scope>
    <source>
        <strain evidence="3 4">Z-1701</strain>
    </source>
</reference>
<keyword evidence="4" id="KW-1185">Reference proteome</keyword>
<dbReference type="AlphaFoldDB" id="A0AA43XN09"/>